<evidence type="ECO:0000259" key="9">
    <source>
        <dbReference type="SMART" id="SM00642"/>
    </source>
</evidence>
<dbReference type="NCBIfam" id="TIGR02456">
    <property type="entry name" value="treS_nterm"/>
    <property type="match status" value="1"/>
</dbReference>
<evidence type="ECO:0000256" key="7">
    <source>
        <dbReference type="ARBA" id="ARBA00031378"/>
    </source>
</evidence>
<keyword evidence="4" id="KW-0479">Metal-binding</keyword>
<dbReference type="AlphaFoldDB" id="K9F264"/>
<comment type="catalytic activity">
    <reaction evidence="1">
        <text>D-maltose = alpha,alpha-trehalose</text>
        <dbReference type="Rhea" id="RHEA:15145"/>
        <dbReference type="ChEBI" id="CHEBI:16551"/>
        <dbReference type="ChEBI" id="CHEBI:17306"/>
        <dbReference type="EC" id="5.4.99.16"/>
    </reaction>
</comment>
<dbReference type="PATRIC" id="fig|883066.3.peg.384"/>
<dbReference type="PANTHER" id="PTHR10357">
    <property type="entry name" value="ALPHA-AMYLASE FAMILY MEMBER"/>
    <property type="match status" value="1"/>
</dbReference>
<evidence type="ECO:0000313" key="10">
    <source>
        <dbReference type="EMBL" id="EKU95580.1"/>
    </source>
</evidence>
<gene>
    <name evidence="10" type="ORF">HMPREF9233_00367</name>
</gene>
<dbReference type="Pfam" id="PF00128">
    <property type="entry name" value="Alpha-amylase"/>
    <property type="match status" value="2"/>
</dbReference>
<dbReference type="Pfam" id="PF16657">
    <property type="entry name" value="Malt_amylase_C"/>
    <property type="match status" value="1"/>
</dbReference>
<dbReference type="Proteomes" id="UP000009888">
    <property type="component" value="Unassembled WGS sequence"/>
</dbReference>
<sequence length="1059" mass="116725">MTSLPSVNAAKSEPRVEETDPRGITPDPQWYKHAVFYEVLLKAFGDSDGDGVGDIRGLISHLDYIQWLGIDCIWIPPFYPSPGRDGGYDVADYTAVDPVYGTMDDFRELVEKAHDRGIRVIIDIVINHTSADHPWFQSSRSNPDGPYGDFYVWADDDAGYSDARIIFVDTETSNWAFDPVRKQYYWHRFFSHQPDLNFENPKVHAAVMDVFRFWCNLGVDGLRLDAIPYLYEEEGTNCENLPQTHAFIAKVRAMLDEEFPGTILLAEANQWPNDVVEYFGTDEQPECHMCFHFPVMPRIYYALRDQRATAIIDILRDTPAIPRDAQWGTFLRNHDELTLEMVTTEERASMYKWYAEDSRMRANVGIRRRLASLLGNSRAEVELAHALLLSLPGSPYLYYGDEIGMGDNIWLSDRDGVRTPMQWSPDRNAGFSTADPGKLYLPAISSLAYNYQAVNVESQLSQPASLLHWIHGILEVRSHHPVMGSGDFTLLDANNEAILAFTRSSESEVILCVMNLANTARAANLSIPHYAGWQVTDVFGGAGFPGVAADGSYTVTLGSRDFFWLKLEAPGVSEPAPREGARASETGETVDYTTLSKPSVEDAEPEATDEAEPGGEAALVHALERWVYRARWYRGEPQPLEVLSAATLAEESNRKFVWLLVRSGEIIYNVPVVSGGEAGLLTDAAQDPFGQRILLAACAGGTDFSSDELTLRSRALAAASYSSAHILRGEQSNTSIIYDGEPPVIVKLFRVFEPGKNPDVELQTALADTGTVPAQFGSARLEVEAGASSDVVEESDGLATGTLATDTLAADALTAQEFLRGGEDAWRVITAALASSSGALGDLEEPIRDLGKLTRTYLTELAERLGTAPASKEAIAAQRASWEARAERAMAQVPALGEYRRDITAIFDAGQAANWPDLQRIHGDYHLGQVLRTPAGWVALDFEGEPLRPLSERQAPDVPLRDVAGMLRSFGYAAGQGEREGAGPAMRAWLKAAQKAFLSGYGEIPRDQQPLLNALVLDKALYEVSYEVAQRPDWLEIPLSGVAQVLRLSDNKREALVGS</sequence>
<dbReference type="Gene3D" id="2.60.40.1180">
    <property type="entry name" value="Golgi alpha-mannosidase II"/>
    <property type="match status" value="1"/>
</dbReference>
<dbReference type="RefSeq" id="WP_007000585.1">
    <property type="nucleotide sequence ID" value="NZ_JH992955.1"/>
</dbReference>
<dbReference type="InterPro" id="IPR011009">
    <property type="entry name" value="Kinase-like_dom_sf"/>
</dbReference>
<dbReference type="SUPFAM" id="SSF56112">
    <property type="entry name" value="Protein kinase-like (PK-like)"/>
    <property type="match status" value="1"/>
</dbReference>
<dbReference type="InterPro" id="IPR045857">
    <property type="entry name" value="O16G_dom_2"/>
</dbReference>
<feature type="compositionally biased region" description="Acidic residues" evidence="8">
    <location>
        <begin position="601"/>
        <end position="613"/>
    </location>
</feature>
<evidence type="ECO:0000256" key="1">
    <source>
        <dbReference type="ARBA" id="ARBA00001595"/>
    </source>
</evidence>
<evidence type="ECO:0000256" key="8">
    <source>
        <dbReference type="SAM" id="MobiDB-lite"/>
    </source>
</evidence>
<dbReference type="GO" id="GO:0046872">
    <property type="term" value="F:metal ion binding"/>
    <property type="evidence" value="ECO:0007669"/>
    <property type="project" value="UniProtKB-KW"/>
</dbReference>
<keyword evidence="11" id="KW-1185">Reference proteome</keyword>
<keyword evidence="5" id="KW-0106">Calcium</keyword>
<proteinExistence type="inferred from homology"/>
<comment type="similarity">
    <text evidence="2">Belongs to the glycosyl hydrolase 13 family. TreS subfamily.</text>
</comment>
<evidence type="ECO:0000256" key="2">
    <source>
        <dbReference type="ARBA" id="ARBA00005496"/>
    </source>
</evidence>
<dbReference type="SUPFAM" id="SSF51445">
    <property type="entry name" value="(Trans)glycosidases"/>
    <property type="match status" value="1"/>
</dbReference>
<dbReference type="InterPro" id="IPR013780">
    <property type="entry name" value="Glyco_hydro_b"/>
</dbReference>
<dbReference type="HOGENOM" id="CLU_007635_2_2_11"/>
<evidence type="ECO:0000313" key="11">
    <source>
        <dbReference type="Proteomes" id="UP000009888"/>
    </source>
</evidence>
<feature type="region of interest" description="Disordered" evidence="8">
    <location>
        <begin position="1"/>
        <end position="25"/>
    </location>
</feature>
<feature type="region of interest" description="Disordered" evidence="8">
    <location>
        <begin position="573"/>
        <end position="614"/>
    </location>
</feature>
<dbReference type="eggNOG" id="COG0366">
    <property type="taxonomic scope" value="Bacteria"/>
</dbReference>
<feature type="domain" description="Glycosyl hydrolase family 13 catalytic" evidence="9">
    <location>
        <begin position="38"/>
        <end position="438"/>
    </location>
</feature>
<evidence type="ECO:0000256" key="5">
    <source>
        <dbReference type="ARBA" id="ARBA00022837"/>
    </source>
</evidence>
<dbReference type="Gene3D" id="3.90.1200.10">
    <property type="match status" value="1"/>
</dbReference>
<dbReference type="GO" id="GO:0005975">
    <property type="term" value="P:carbohydrate metabolic process"/>
    <property type="evidence" value="ECO:0007669"/>
    <property type="project" value="InterPro"/>
</dbReference>
<dbReference type="InterPro" id="IPR012810">
    <property type="entry name" value="TreS/a-amylase_N"/>
</dbReference>
<comment type="caution">
    <text evidence="10">The sequence shown here is derived from an EMBL/GenBank/DDBJ whole genome shotgun (WGS) entry which is preliminary data.</text>
</comment>
<dbReference type="SUPFAM" id="SSF51011">
    <property type="entry name" value="Glycosyl hydrolase domain"/>
    <property type="match status" value="1"/>
</dbReference>
<dbReference type="GO" id="GO:0047471">
    <property type="term" value="F:maltose alpha-D-glucosyltransferase activity"/>
    <property type="evidence" value="ECO:0007669"/>
    <property type="project" value="UniProtKB-EC"/>
</dbReference>
<dbReference type="STRING" id="202789.GCA_001457435_01770"/>
<dbReference type="CDD" id="cd11334">
    <property type="entry name" value="AmyAc_TreS"/>
    <property type="match status" value="1"/>
</dbReference>
<protein>
    <recommendedName>
        <fullName evidence="3">maltose alpha-D-glucosyltransferase</fullName>
        <ecNumber evidence="3">5.4.99.16</ecNumber>
    </recommendedName>
    <alternativeName>
        <fullName evidence="7">Maltose alpha-D-glucosyltransferase</fullName>
    </alternativeName>
</protein>
<dbReference type="PANTHER" id="PTHR10357:SF219">
    <property type="entry name" value="MALTOSE ALPHA-D-GLUCOSYLTRANSFERASE"/>
    <property type="match status" value="1"/>
</dbReference>
<name>K9F264_9ACTO</name>
<evidence type="ECO:0000256" key="6">
    <source>
        <dbReference type="ARBA" id="ARBA00023235"/>
    </source>
</evidence>
<accession>K9F264</accession>
<dbReference type="InterPro" id="IPR006047">
    <property type="entry name" value="GH13_cat_dom"/>
</dbReference>
<dbReference type="eggNOG" id="COG3281">
    <property type="taxonomic scope" value="Bacteria"/>
</dbReference>
<dbReference type="EMBL" id="AGWL01000002">
    <property type="protein sequence ID" value="EKU95580.1"/>
    <property type="molecule type" value="Genomic_DNA"/>
</dbReference>
<dbReference type="Gene3D" id="3.20.20.80">
    <property type="entry name" value="Glycosidases"/>
    <property type="match status" value="1"/>
</dbReference>
<dbReference type="FunFam" id="3.20.20.80:FF:000055">
    <property type="entry name" value="Trehalose synthase"/>
    <property type="match status" value="1"/>
</dbReference>
<keyword evidence="6" id="KW-0413">Isomerase</keyword>
<dbReference type="EC" id="5.4.99.16" evidence="3"/>
<dbReference type="InterPro" id="IPR032091">
    <property type="entry name" value="Malt_amylase-like_C"/>
</dbReference>
<feature type="compositionally biased region" description="Basic and acidic residues" evidence="8">
    <location>
        <begin position="12"/>
        <end position="21"/>
    </location>
</feature>
<organism evidence="10 11">
    <name type="scientific">Actinobaculum massiliense ACS-171-V-Col2</name>
    <dbReference type="NCBI Taxonomy" id="883066"/>
    <lineage>
        <taxon>Bacteria</taxon>
        <taxon>Bacillati</taxon>
        <taxon>Actinomycetota</taxon>
        <taxon>Actinomycetes</taxon>
        <taxon>Actinomycetales</taxon>
        <taxon>Actinomycetaceae</taxon>
        <taxon>Actinobaculum</taxon>
    </lineage>
</organism>
<dbReference type="Gene3D" id="3.90.400.10">
    <property type="entry name" value="Oligo-1,6-glucosidase, Domain 2"/>
    <property type="match status" value="1"/>
</dbReference>
<reference evidence="10 11" key="1">
    <citation type="submission" date="2012-09" db="EMBL/GenBank/DDBJ databases">
        <title>The Genome Sequence of Actinobaculum massiliae ACS-171-V-COL2.</title>
        <authorList>
            <consortium name="The Broad Institute Genome Sequencing Platform"/>
            <person name="Earl A."/>
            <person name="Ward D."/>
            <person name="Feldgarden M."/>
            <person name="Gevers D."/>
            <person name="Saerens B."/>
            <person name="Vaneechoutte M."/>
            <person name="Walker B."/>
            <person name="Young S.K."/>
            <person name="Zeng Q."/>
            <person name="Gargeya S."/>
            <person name="Fitzgerald M."/>
            <person name="Haas B."/>
            <person name="Abouelleil A."/>
            <person name="Alvarado L."/>
            <person name="Arachchi H.M."/>
            <person name="Berlin A."/>
            <person name="Chapman S.B."/>
            <person name="Goldberg J."/>
            <person name="Griggs A."/>
            <person name="Gujja S."/>
            <person name="Hansen M."/>
            <person name="Howarth C."/>
            <person name="Imamovic A."/>
            <person name="Larimer J."/>
            <person name="McCowen C."/>
            <person name="Montmayeur A."/>
            <person name="Murphy C."/>
            <person name="Neiman D."/>
            <person name="Pearson M."/>
            <person name="Priest M."/>
            <person name="Roberts A."/>
            <person name="Saif S."/>
            <person name="Shea T."/>
            <person name="Sisk P."/>
            <person name="Sykes S."/>
            <person name="Wortman J."/>
            <person name="Nusbaum C."/>
            <person name="Birren B."/>
        </authorList>
    </citation>
    <scope>NUCLEOTIDE SEQUENCE [LARGE SCALE GENOMIC DNA]</scope>
    <source>
        <strain evidence="11">ACS-171-V-Col2</strain>
    </source>
</reference>
<evidence type="ECO:0000256" key="4">
    <source>
        <dbReference type="ARBA" id="ARBA00022723"/>
    </source>
</evidence>
<dbReference type="InterPro" id="IPR017853">
    <property type="entry name" value="GH"/>
</dbReference>
<evidence type="ECO:0000256" key="3">
    <source>
        <dbReference type="ARBA" id="ARBA00012619"/>
    </source>
</evidence>
<dbReference type="SMART" id="SM00642">
    <property type="entry name" value="Aamy"/>
    <property type="match status" value="1"/>
</dbReference>